<dbReference type="Proteomes" id="UP000450000">
    <property type="component" value="Unassembled WGS sequence"/>
</dbReference>
<organism evidence="2 3">
    <name type="scientific">Streptomyces kaniharaensis</name>
    <dbReference type="NCBI Taxonomy" id="212423"/>
    <lineage>
        <taxon>Bacteria</taxon>
        <taxon>Bacillati</taxon>
        <taxon>Actinomycetota</taxon>
        <taxon>Actinomycetes</taxon>
        <taxon>Kitasatosporales</taxon>
        <taxon>Streptomycetaceae</taxon>
        <taxon>Streptomyces</taxon>
    </lineage>
</organism>
<keyword evidence="3" id="KW-1185">Reference proteome</keyword>
<dbReference type="EMBL" id="WBOF01000001">
    <property type="protein sequence ID" value="MQS15186.1"/>
    <property type="molecule type" value="Genomic_DNA"/>
</dbReference>
<feature type="compositionally biased region" description="Pro residues" evidence="1">
    <location>
        <begin position="554"/>
        <end position="564"/>
    </location>
</feature>
<comment type="caution">
    <text evidence="2">The sequence shown here is derived from an EMBL/GenBank/DDBJ whole genome shotgun (WGS) entry which is preliminary data.</text>
</comment>
<sequence>MAETTAVPGGPDPAADAGPRDAVPPSPRVPADEHPPGPAALYEPPAAPPAPAPDRPPVQPPAAPTGWTLTGMPAVGAPIPGPTPAPASGPGSATATPLPFAVPGVGGLGTAPRGRILVVEGGYGNAGRRTWGRGGPAQAPVLSAMLAAVSPQVLLAADAVDAVHLPGASDPQTVLAHLRAAARHPGPLLVHLGGHLLADKRGGQLHLTLRDSKPGSIRQDGLPWQAVAAELSHRPADWQTLVIADLSADPSALPQLQGAASPLTDGIPLWAVVSPDPEQIGTFTRALIEALHGGRPGAGDVLAPEQLHQQVYSVLRPDVVIVATHAPDRPVFRNTARRADSPVASDAVPVDLARPAAVMPQPTEPRDALVEPPAPTEAPVPEAPVSEAPAPEAQALSAAMVSLIKPGVPPTPLPPAHPVSLLKQLPDASSGVTLRKPAPADAPEEGNPQSGVTLAKPAPPVAAPVAAPVVDELEELLEAVSAQEAAEDPHDAALPQTTDEAEDALAAAEMTIDEPEDDFPAVEVTADEPQEAAAEEVAVEPDEAAAEDEAPADAPAPTPAPAAPQPRADYRETLGRIVRSADAGDHAAATDLAFALELEAIAEHGAVSEPVLQVRQVRAHVCRLAGKPALAADIYREVALTLLRSQGADHPETQQAATNAEACWRAIPDRAEAIRIAPEIIELRAYLPGPDGRKLRAAERYLAQLAAAAVPVAGNK</sequence>
<feature type="region of interest" description="Disordered" evidence="1">
    <location>
        <begin position="529"/>
        <end position="567"/>
    </location>
</feature>
<evidence type="ECO:0000313" key="2">
    <source>
        <dbReference type="EMBL" id="MQS15186.1"/>
    </source>
</evidence>
<feature type="region of interest" description="Disordered" evidence="1">
    <location>
        <begin position="430"/>
        <end position="457"/>
    </location>
</feature>
<gene>
    <name evidence="2" type="ORF">F7Q99_23695</name>
</gene>
<feature type="compositionally biased region" description="Low complexity" evidence="1">
    <location>
        <begin position="383"/>
        <end position="392"/>
    </location>
</feature>
<feature type="compositionally biased region" description="Acidic residues" evidence="1">
    <location>
        <begin position="529"/>
        <end position="551"/>
    </location>
</feature>
<accession>A0A6N7KUB3</accession>
<evidence type="ECO:0008006" key="4">
    <source>
        <dbReference type="Google" id="ProtNLM"/>
    </source>
</evidence>
<dbReference type="OrthoDB" id="4349923at2"/>
<dbReference type="AlphaFoldDB" id="A0A6N7KUB3"/>
<evidence type="ECO:0000256" key="1">
    <source>
        <dbReference type="SAM" id="MobiDB-lite"/>
    </source>
</evidence>
<protein>
    <recommendedName>
        <fullName evidence="4">Tetratricopeptide repeat protein</fullName>
    </recommendedName>
</protein>
<reference evidence="2 3" key="1">
    <citation type="submission" date="2019-09" db="EMBL/GenBank/DDBJ databases">
        <title>Genome Sequences of Streptomyces kaniharaensis ATCC 21070.</title>
        <authorList>
            <person name="Zhu W."/>
            <person name="De Crecy-Lagard V."/>
            <person name="Richards N.G."/>
        </authorList>
    </citation>
    <scope>NUCLEOTIDE SEQUENCE [LARGE SCALE GENOMIC DNA]</scope>
    <source>
        <strain evidence="2 3">SF-557</strain>
    </source>
</reference>
<name>A0A6N7KUB3_9ACTN</name>
<feature type="region of interest" description="Disordered" evidence="1">
    <location>
        <begin position="356"/>
        <end position="392"/>
    </location>
</feature>
<dbReference type="RefSeq" id="WP_153464581.1">
    <property type="nucleotide sequence ID" value="NZ_WBOF01000001.1"/>
</dbReference>
<feature type="compositionally biased region" description="Pro residues" evidence="1">
    <location>
        <begin position="45"/>
        <end position="63"/>
    </location>
</feature>
<feature type="compositionally biased region" description="Pro residues" evidence="1">
    <location>
        <begin position="372"/>
        <end position="382"/>
    </location>
</feature>
<feature type="region of interest" description="Disordered" evidence="1">
    <location>
        <begin position="1"/>
        <end position="94"/>
    </location>
</feature>
<evidence type="ECO:0000313" key="3">
    <source>
        <dbReference type="Proteomes" id="UP000450000"/>
    </source>
</evidence>
<feature type="compositionally biased region" description="Low complexity" evidence="1">
    <location>
        <begin position="1"/>
        <end position="21"/>
    </location>
</feature>
<proteinExistence type="predicted"/>